<dbReference type="OrthoDB" id="10472310at2759"/>
<name>A0A074WWF8_9PEZI</name>
<accession>A0A074WWF8</accession>
<keyword evidence="2" id="KW-1185">Reference proteome</keyword>
<dbReference type="RefSeq" id="XP_013429950.1">
    <property type="nucleotide sequence ID" value="XM_013574496.1"/>
</dbReference>
<feature type="non-terminal residue" evidence="1">
    <location>
        <position position="154"/>
    </location>
</feature>
<dbReference type="EMBL" id="KL584704">
    <property type="protein sequence ID" value="KEQ75874.1"/>
    <property type="molecule type" value="Genomic_DNA"/>
</dbReference>
<dbReference type="GeneID" id="25408033"/>
<evidence type="ECO:0000313" key="1">
    <source>
        <dbReference type="EMBL" id="KEQ75874.1"/>
    </source>
</evidence>
<evidence type="ECO:0000313" key="2">
    <source>
        <dbReference type="Proteomes" id="UP000027730"/>
    </source>
</evidence>
<organism evidence="1 2">
    <name type="scientific">Aureobasidium namibiae CBS 147.97</name>
    <dbReference type="NCBI Taxonomy" id="1043004"/>
    <lineage>
        <taxon>Eukaryota</taxon>
        <taxon>Fungi</taxon>
        <taxon>Dikarya</taxon>
        <taxon>Ascomycota</taxon>
        <taxon>Pezizomycotina</taxon>
        <taxon>Dothideomycetes</taxon>
        <taxon>Dothideomycetidae</taxon>
        <taxon>Dothideales</taxon>
        <taxon>Saccotheciaceae</taxon>
        <taxon>Aureobasidium</taxon>
    </lineage>
</organism>
<reference evidence="1 2" key="1">
    <citation type="journal article" date="2014" name="BMC Genomics">
        <title>Genome sequencing of four Aureobasidium pullulans varieties: biotechnological potential, stress tolerance, and description of new species.</title>
        <authorList>
            <person name="Gostin Ar C."/>
            <person name="Ohm R.A."/>
            <person name="Kogej T."/>
            <person name="Sonjak S."/>
            <person name="Turk M."/>
            <person name="Zajc J."/>
            <person name="Zalar P."/>
            <person name="Grube M."/>
            <person name="Sun H."/>
            <person name="Han J."/>
            <person name="Sharma A."/>
            <person name="Chiniquy J."/>
            <person name="Ngan C.Y."/>
            <person name="Lipzen A."/>
            <person name="Barry K."/>
            <person name="Grigoriev I.V."/>
            <person name="Gunde-Cimerman N."/>
        </authorList>
    </citation>
    <scope>NUCLEOTIDE SEQUENCE [LARGE SCALE GENOMIC DNA]</scope>
    <source>
        <strain evidence="1 2">CBS 147.97</strain>
    </source>
</reference>
<dbReference type="HOGENOM" id="CLU_1708469_0_0_1"/>
<dbReference type="Proteomes" id="UP000027730">
    <property type="component" value="Unassembled WGS sequence"/>
</dbReference>
<gene>
    <name evidence="1" type="ORF">M436DRAFT_19701</name>
</gene>
<protein>
    <submittedName>
        <fullName evidence="1">Uncharacterized protein</fullName>
    </submittedName>
</protein>
<dbReference type="AlphaFoldDB" id="A0A074WWF8"/>
<proteinExistence type="predicted"/>
<sequence length="154" mass="17791">MADPSIIRPTAFPRLDDLLFSVQREDNDEVQYKQRDFSFATNHIPRPRGRDALLKDYSQFIAFYTGEREVAYRYALRKQLHHAVEPQIIQARAMDTEVLSDCKTNYDYTLDIIHPGEGDTTSFDFGFEIVADVDNFTSTEAPPLLHCVSMFFSQ</sequence>